<dbReference type="STRING" id="542762.A0A4S4E9U5"/>
<organism evidence="4 5">
    <name type="scientific">Camellia sinensis var. sinensis</name>
    <name type="common">China tea</name>
    <dbReference type="NCBI Taxonomy" id="542762"/>
    <lineage>
        <taxon>Eukaryota</taxon>
        <taxon>Viridiplantae</taxon>
        <taxon>Streptophyta</taxon>
        <taxon>Embryophyta</taxon>
        <taxon>Tracheophyta</taxon>
        <taxon>Spermatophyta</taxon>
        <taxon>Magnoliopsida</taxon>
        <taxon>eudicotyledons</taxon>
        <taxon>Gunneridae</taxon>
        <taxon>Pentapetalae</taxon>
        <taxon>asterids</taxon>
        <taxon>Ericales</taxon>
        <taxon>Theaceae</taxon>
        <taxon>Camellia</taxon>
    </lineage>
</organism>
<gene>
    <name evidence="4" type="ORF">TEA_014543</name>
</gene>
<evidence type="ECO:0000313" key="5">
    <source>
        <dbReference type="Proteomes" id="UP000306102"/>
    </source>
</evidence>
<dbReference type="InterPro" id="IPR001480">
    <property type="entry name" value="Bulb-type_lectin_dom"/>
</dbReference>
<dbReference type="FunFam" id="2.90.10.30:FF:000003">
    <property type="entry name" value="Os04g0303100 protein"/>
    <property type="match status" value="1"/>
</dbReference>
<evidence type="ECO:0000259" key="3">
    <source>
        <dbReference type="PROSITE" id="PS50927"/>
    </source>
</evidence>
<protein>
    <recommendedName>
        <fullName evidence="3">Bulb-type lectin domain-containing protein</fullName>
    </recommendedName>
</protein>
<dbReference type="SMART" id="SM00108">
    <property type="entry name" value="B_lectin"/>
    <property type="match status" value="1"/>
</dbReference>
<name>A0A4S4E9U5_CAMSN</name>
<dbReference type="Gene3D" id="2.130.10.10">
    <property type="entry name" value="YVTN repeat-like/Quinoprotein amine dehydrogenase"/>
    <property type="match status" value="1"/>
</dbReference>
<dbReference type="Proteomes" id="UP000306102">
    <property type="component" value="Unassembled WGS sequence"/>
</dbReference>
<evidence type="ECO:0000256" key="2">
    <source>
        <dbReference type="ARBA" id="ARBA00023180"/>
    </source>
</evidence>
<evidence type="ECO:0000313" key="4">
    <source>
        <dbReference type="EMBL" id="THG12920.1"/>
    </source>
</evidence>
<reference evidence="4 5" key="1">
    <citation type="journal article" date="2018" name="Proc. Natl. Acad. Sci. U.S.A.">
        <title>Draft genome sequence of Camellia sinensis var. sinensis provides insights into the evolution of the tea genome and tea quality.</title>
        <authorList>
            <person name="Wei C."/>
            <person name="Yang H."/>
            <person name="Wang S."/>
            <person name="Zhao J."/>
            <person name="Liu C."/>
            <person name="Gao L."/>
            <person name="Xia E."/>
            <person name="Lu Y."/>
            <person name="Tai Y."/>
            <person name="She G."/>
            <person name="Sun J."/>
            <person name="Cao H."/>
            <person name="Tong W."/>
            <person name="Gao Q."/>
            <person name="Li Y."/>
            <person name="Deng W."/>
            <person name="Jiang X."/>
            <person name="Wang W."/>
            <person name="Chen Q."/>
            <person name="Zhang S."/>
            <person name="Li H."/>
            <person name="Wu J."/>
            <person name="Wang P."/>
            <person name="Li P."/>
            <person name="Shi C."/>
            <person name="Zheng F."/>
            <person name="Jian J."/>
            <person name="Huang B."/>
            <person name="Shan D."/>
            <person name="Shi M."/>
            <person name="Fang C."/>
            <person name="Yue Y."/>
            <person name="Li F."/>
            <person name="Li D."/>
            <person name="Wei S."/>
            <person name="Han B."/>
            <person name="Jiang C."/>
            <person name="Yin Y."/>
            <person name="Xia T."/>
            <person name="Zhang Z."/>
            <person name="Bennetzen J.L."/>
            <person name="Zhao S."/>
            <person name="Wan X."/>
        </authorList>
    </citation>
    <scope>NUCLEOTIDE SEQUENCE [LARGE SCALE GENOMIC DNA]</scope>
    <source>
        <strain evidence="5">cv. Shuchazao</strain>
        <tissue evidence="4">Leaf</tissue>
    </source>
</reference>
<keyword evidence="1" id="KW-0732">Signal</keyword>
<accession>A0A4S4E9U5</accession>
<comment type="caution">
    <text evidence="4">The sequence shown here is derived from an EMBL/GenBank/DDBJ whole genome shotgun (WGS) entry which is preliminary data.</text>
</comment>
<keyword evidence="5" id="KW-1185">Reference proteome</keyword>
<dbReference type="AlphaFoldDB" id="A0A4S4E9U5"/>
<dbReference type="InterPro" id="IPR051343">
    <property type="entry name" value="G-type_lectin_kinases/EP1-like"/>
</dbReference>
<dbReference type="PANTHER" id="PTHR47976:SF30">
    <property type="entry name" value="RECEPTOR-LIKE SERINE_THREONINE-PROTEIN KINASE"/>
    <property type="match status" value="1"/>
</dbReference>
<dbReference type="FunFam" id="2.90.10.10:FF:000039">
    <property type="entry name" value="G-type lectin S-receptor-like serine/threonine-protein kinase SD2-5"/>
    <property type="match status" value="1"/>
</dbReference>
<dbReference type="PANTHER" id="PTHR47976">
    <property type="entry name" value="G-TYPE LECTIN S-RECEPTOR-LIKE SERINE/THREONINE-PROTEIN KINASE SD2-5"/>
    <property type="match status" value="1"/>
</dbReference>
<dbReference type="EMBL" id="SDRB02006184">
    <property type="protein sequence ID" value="THG12920.1"/>
    <property type="molecule type" value="Genomic_DNA"/>
</dbReference>
<feature type="domain" description="Bulb-type lectin" evidence="3">
    <location>
        <begin position="152"/>
        <end position="279"/>
    </location>
</feature>
<keyword evidence="2" id="KW-0325">Glycoprotein</keyword>
<dbReference type="InterPro" id="IPR036426">
    <property type="entry name" value="Bulb-type_lectin_dom_sf"/>
</dbReference>
<sequence>MIYFVDEVGPAPSAQTIAFRDLPLRDVLFVSERMVIGVGFDCNPMIFAADERGLWSFVRFLGERKTSSSGAKYGSQFSEAFGKLYGQSKLGISNDIVEPSRPRGGIHENSINCIVPLKKEGDSTNTRFSTSGLAYTEFKLQLILICNTNVVSNLHICALAAKGRGSFGTGYGCGFYCDYTYTDCLFAVVILNLTVFENTFMSSKPQLVWSANRNRPVKLNATLQLTQDGDLILADSDGTSVWSTKTGGGNYSVSGLNLTEDGNLVLFDRNHAMVWQSFDDPTDSLLPGRNPYVKFENGNIDGYNVPPANTNTSQFMRLEPDGHLKVYEWGGEDWGVVVDLLTVWRDECQYPMACGEYGICSEGQCSCPGEATLKQSLSGK</sequence>
<dbReference type="InterPro" id="IPR015943">
    <property type="entry name" value="WD40/YVTN_repeat-like_dom_sf"/>
</dbReference>
<dbReference type="Pfam" id="PF01453">
    <property type="entry name" value="B_lectin"/>
    <property type="match status" value="1"/>
</dbReference>
<proteinExistence type="predicted"/>
<dbReference type="PROSITE" id="PS50927">
    <property type="entry name" value="BULB_LECTIN"/>
    <property type="match status" value="1"/>
</dbReference>
<evidence type="ECO:0000256" key="1">
    <source>
        <dbReference type="ARBA" id="ARBA00022729"/>
    </source>
</evidence>
<dbReference type="Gene3D" id="2.90.10.10">
    <property type="entry name" value="Bulb-type lectin domain"/>
    <property type="match status" value="1"/>
</dbReference>
<dbReference type="CDD" id="cd00028">
    <property type="entry name" value="B_lectin"/>
    <property type="match status" value="1"/>
</dbReference>
<dbReference type="SUPFAM" id="SSF51110">
    <property type="entry name" value="alpha-D-mannose-specific plant lectins"/>
    <property type="match status" value="1"/>
</dbReference>